<gene>
    <name evidence="1" type="ORF">BdWA1_001758</name>
</gene>
<protein>
    <submittedName>
        <fullName evidence="1">Cleavage-polyadenylation specificity factor subunit 5</fullName>
    </submittedName>
</protein>
<dbReference type="Proteomes" id="UP001214638">
    <property type="component" value="Unassembled WGS sequence"/>
</dbReference>
<dbReference type="GeneID" id="94336056"/>
<dbReference type="EMBL" id="JALLKP010000002">
    <property type="protein sequence ID" value="KAK2196511.1"/>
    <property type="molecule type" value="Genomic_DNA"/>
</dbReference>
<dbReference type="Gene3D" id="3.90.79.10">
    <property type="entry name" value="Nucleoside Triphosphate Pyrophosphohydrolase"/>
    <property type="match status" value="1"/>
</dbReference>
<dbReference type="InterPro" id="IPR016706">
    <property type="entry name" value="Cleav_polyA_spec_factor_su5"/>
</dbReference>
<dbReference type="GO" id="GO:0005849">
    <property type="term" value="C:mRNA cleavage factor complex"/>
    <property type="evidence" value="ECO:0007669"/>
    <property type="project" value="InterPro"/>
</dbReference>
<dbReference type="PANTHER" id="PTHR13047">
    <property type="entry name" value="PRE-MRNA CLEAVAGE FACTOR IM, 25KD SUBUNIT"/>
    <property type="match status" value="1"/>
</dbReference>
<evidence type="ECO:0000313" key="1">
    <source>
        <dbReference type="EMBL" id="KAK2196511.1"/>
    </source>
</evidence>
<dbReference type="GO" id="GO:0003729">
    <property type="term" value="F:mRNA binding"/>
    <property type="evidence" value="ECO:0007669"/>
    <property type="project" value="InterPro"/>
</dbReference>
<dbReference type="KEGG" id="bdw:94336056"/>
<name>A0AAD9UP24_9APIC</name>
<comment type="caution">
    <text evidence="1">The sequence shown here is derived from an EMBL/GenBank/DDBJ whole genome shotgun (WGS) entry which is preliminary data.</text>
</comment>
<dbReference type="Pfam" id="PF13869">
    <property type="entry name" value="NUDIX_2"/>
    <property type="match status" value="1"/>
</dbReference>
<accession>A0AAD9UP24</accession>
<reference evidence="1" key="1">
    <citation type="journal article" date="2023" name="Nat. Microbiol.">
        <title>Babesia duncani multi-omics identifies virulence factors and drug targets.</title>
        <authorList>
            <person name="Singh P."/>
            <person name="Lonardi S."/>
            <person name="Liang Q."/>
            <person name="Vydyam P."/>
            <person name="Khabirova E."/>
            <person name="Fang T."/>
            <person name="Gihaz S."/>
            <person name="Thekkiniath J."/>
            <person name="Munshi M."/>
            <person name="Abel S."/>
            <person name="Ciampossin L."/>
            <person name="Batugedara G."/>
            <person name="Gupta M."/>
            <person name="Lu X.M."/>
            <person name="Lenz T."/>
            <person name="Chakravarty S."/>
            <person name="Cornillot E."/>
            <person name="Hu Y."/>
            <person name="Ma W."/>
            <person name="Gonzalez L.M."/>
            <person name="Sanchez S."/>
            <person name="Estrada K."/>
            <person name="Sanchez-Flores A."/>
            <person name="Montero E."/>
            <person name="Harb O.S."/>
            <person name="Le Roch K.G."/>
            <person name="Mamoun C.B."/>
        </authorList>
    </citation>
    <scope>NUCLEOTIDE SEQUENCE</scope>
    <source>
        <strain evidence="1">WA1</strain>
    </source>
</reference>
<proteinExistence type="predicted"/>
<organism evidence="1 2">
    <name type="scientific">Babesia duncani</name>
    <dbReference type="NCBI Taxonomy" id="323732"/>
    <lineage>
        <taxon>Eukaryota</taxon>
        <taxon>Sar</taxon>
        <taxon>Alveolata</taxon>
        <taxon>Apicomplexa</taxon>
        <taxon>Aconoidasida</taxon>
        <taxon>Piroplasmida</taxon>
        <taxon>Babesiidae</taxon>
        <taxon>Babesia</taxon>
    </lineage>
</organism>
<sequence>MSDSAQVIDSLQRPEWVLYEESSYKFDTSDSTSVGCLTLSLDSEIASRRLLSFSRNGMRTSAFGLVLCHIKGFPHAILVRNAATESLGFLGGKCKSYMDPKEELLTKLMRFVPAKGTLPHQLDMKKTRESIAIGEFLAEMWRIDLESNLLPYLPVHVNRPIERTKECQENQGRFKCVAYEGNEPLCDEMSTGTFPPGYTCFTSCGQVSCPPPFSAPLPANDIKVRVLRLLCMSSLPIAPMDIVFDVRSPRILKIKTLGLEI</sequence>
<evidence type="ECO:0000313" key="2">
    <source>
        <dbReference type="Proteomes" id="UP001214638"/>
    </source>
</evidence>
<dbReference type="RefSeq" id="XP_067803353.1">
    <property type="nucleotide sequence ID" value="XM_067946789.1"/>
</dbReference>
<keyword evidence="2" id="KW-1185">Reference proteome</keyword>
<dbReference type="GO" id="GO:0031124">
    <property type="term" value="P:mRNA 3'-end processing"/>
    <property type="evidence" value="ECO:0007669"/>
    <property type="project" value="InterPro"/>
</dbReference>
<dbReference type="AlphaFoldDB" id="A0AAD9UP24"/>